<protein>
    <recommendedName>
        <fullName evidence="5">Transcription factor CBF/NF-Y/archaeal histone domain-containing protein</fullName>
    </recommendedName>
</protein>
<dbReference type="GO" id="GO:0000978">
    <property type="term" value="F:RNA polymerase II cis-regulatory region sequence-specific DNA binding"/>
    <property type="evidence" value="ECO:0007669"/>
    <property type="project" value="TreeGrafter"/>
</dbReference>
<name>A0AAN9JX83_CANGL</name>
<dbReference type="Pfam" id="PF00808">
    <property type="entry name" value="CBFD_NFYB_HMF"/>
    <property type="match status" value="1"/>
</dbReference>
<evidence type="ECO:0000256" key="1">
    <source>
        <dbReference type="ARBA" id="ARBA00009053"/>
    </source>
</evidence>
<evidence type="ECO:0000256" key="3">
    <source>
        <dbReference type="ARBA" id="ARBA00023163"/>
    </source>
</evidence>
<dbReference type="PANTHER" id="PTHR11064">
    <property type="entry name" value="CCAAT-BINDING TRANSCRIPTION FACTOR-RELATED"/>
    <property type="match status" value="1"/>
</dbReference>
<dbReference type="Proteomes" id="UP001367508">
    <property type="component" value="Unassembled WGS sequence"/>
</dbReference>
<proteinExistence type="inferred from homology"/>
<dbReference type="InterPro" id="IPR003958">
    <property type="entry name" value="CBFA_NFYB_domain"/>
</dbReference>
<keyword evidence="3" id="KW-0804">Transcription</keyword>
<gene>
    <name evidence="6" type="ORF">VNO77_43161</name>
</gene>
<dbReference type="AlphaFoldDB" id="A0AAN9JX83"/>
<feature type="region of interest" description="Disordered" evidence="4">
    <location>
        <begin position="124"/>
        <end position="151"/>
    </location>
</feature>
<evidence type="ECO:0000313" key="7">
    <source>
        <dbReference type="Proteomes" id="UP001367508"/>
    </source>
</evidence>
<keyword evidence="2" id="KW-0805">Transcription regulation</keyword>
<evidence type="ECO:0000256" key="4">
    <source>
        <dbReference type="SAM" id="MobiDB-lite"/>
    </source>
</evidence>
<dbReference type="SUPFAM" id="SSF47113">
    <property type="entry name" value="Histone-fold"/>
    <property type="match status" value="1"/>
</dbReference>
<dbReference type="InterPro" id="IPR027113">
    <property type="entry name" value="Transc_fact_NFYB/HAP3"/>
</dbReference>
<comment type="caution">
    <text evidence="6">The sequence shown here is derived from an EMBL/GenBank/DDBJ whole genome shotgun (WGS) entry which is preliminary data.</text>
</comment>
<dbReference type="PRINTS" id="PR00615">
    <property type="entry name" value="CCAATSUBUNTA"/>
</dbReference>
<sequence length="206" mass="22947">MRSSNDGSVPNLGSRDKISMPITNVTKIMRQALPSHAKISDSAKEMTQQCVTEYISFVTKKAKERCQSEYRKIMNAEDLLWALENLGFDESVGPLTIYLQRYRHSISDSLCTHLAEPIPVTVRQSVDSSGPSNGPLPALEPTSEMLQPPLPSSHDYFGPDFSMDPNSNMEMFAPNDMNEFYMDEFGVGSLDNPSTNFDPSAAFKHD</sequence>
<dbReference type="Gene3D" id="1.10.20.10">
    <property type="entry name" value="Histone, subunit A"/>
    <property type="match status" value="1"/>
</dbReference>
<evidence type="ECO:0000313" key="6">
    <source>
        <dbReference type="EMBL" id="KAK7305259.1"/>
    </source>
</evidence>
<keyword evidence="7" id="KW-1185">Reference proteome</keyword>
<dbReference type="GO" id="GO:0001228">
    <property type="term" value="F:DNA-binding transcription activator activity, RNA polymerase II-specific"/>
    <property type="evidence" value="ECO:0007669"/>
    <property type="project" value="InterPro"/>
</dbReference>
<dbReference type="GO" id="GO:0016602">
    <property type="term" value="C:CCAAT-binding factor complex"/>
    <property type="evidence" value="ECO:0007669"/>
    <property type="project" value="InterPro"/>
</dbReference>
<feature type="domain" description="Transcription factor CBF/NF-Y/archaeal histone" evidence="5">
    <location>
        <begin position="19"/>
        <end position="83"/>
    </location>
</feature>
<comment type="similarity">
    <text evidence="1">Belongs to the NFYB/HAP3 subunit family.</text>
</comment>
<dbReference type="CDD" id="cd22907">
    <property type="entry name" value="HFD_NFYB"/>
    <property type="match status" value="1"/>
</dbReference>
<dbReference type="PANTHER" id="PTHR11064:SF115">
    <property type="entry name" value="NUCLEAR TRANSCRIPTION FACTOR Y SUBUNIT B-9"/>
    <property type="match status" value="1"/>
</dbReference>
<accession>A0AAN9JX83</accession>
<organism evidence="6 7">
    <name type="scientific">Canavalia gladiata</name>
    <name type="common">Sword bean</name>
    <name type="synonym">Dolichos gladiatus</name>
    <dbReference type="NCBI Taxonomy" id="3824"/>
    <lineage>
        <taxon>Eukaryota</taxon>
        <taxon>Viridiplantae</taxon>
        <taxon>Streptophyta</taxon>
        <taxon>Embryophyta</taxon>
        <taxon>Tracheophyta</taxon>
        <taxon>Spermatophyta</taxon>
        <taxon>Magnoliopsida</taxon>
        <taxon>eudicotyledons</taxon>
        <taxon>Gunneridae</taxon>
        <taxon>Pentapetalae</taxon>
        <taxon>rosids</taxon>
        <taxon>fabids</taxon>
        <taxon>Fabales</taxon>
        <taxon>Fabaceae</taxon>
        <taxon>Papilionoideae</taxon>
        <taxon>50 kb inversion clade</taxon>
        <taxon>NPAAA clade</taxon>
        <taxon>indigoferoid/millettioid clade</taxon>
        <taxon>Phaseoleae</taxon>
        <taxon>Canavalia</taxon>
    </lineage>
</organism>
<dbReference type="GO" id="GO:0046982">
    <property type="term" value="F:protein heterodimerization activity"/>
    <property type="evidence" value="ECO:0007669"/>
    <property type="project" value="InterPro"/>
</dbReference>
<reference evidence="6 7" key="1">
    <citation type="submission" date="2024-01" db="EMBL/GenBank/DDBJ databases">
        <title>The genomes of 5 underutilized Papilionoideae crops provide insights into root nodulation and disease resistanc.</title>
        <authorList>
            <person name="Jiang F."/>
        </authorList>
    </citation>
    <scope>NUCLEOTIDE SEQUENCE [LARGE SCALE GENOMIC DNA]</scope>
    <source>
        <strain evidence="6">LVBAO_FW01</strain>
        <tissue evidence="6">Leaves</tissue>
    </source>
</reference>
<evidence type="ECO:0000256" key="2">
    <source>
        <dbReference type="ARBA" id="ARBA00023015"/>
    </source>
</evidence>
<dbReference type="InterPro" id="IPR009072">
    <property type="entry name" value="Histone-fold"/>
</dbReference>
<dbReference type="EMBL" id="JAYMYQ010000011">
    <property type="protein sequence ID" value="KAK7305259.1"/>
    <property type="molecule type" value="Genomic_DNA"/>
</dbReference>
<evidence type="ECO:0000259" key="5">
    <source>
        <dbReference type="Pfam" id="PF00808"/>
    </source>
</evidence>